<feature type="compositionally biased region" description="Low complexity" evidence="2">
    <location>
        <begin position="1147"/>
        <end position="1157"/>
    </location>
</feature>
<feature type="domain" description="SAC3 helical" evidence="4">
    <location>
        <begin position="766"/>
        <end position="835"/>
    </location>
</feature>
<gene>
    <name evidence="5" type="ORF">WICPIJ_006030</name>
</gene>
<dbReference type="OrthoDB" id="264795at2759"/>
<keyword evidence="6" id="KW-1185">Reference proteome</keyword>
<dbReference type="GO" id="GO:0070390">
    <property type="term" value="C:transcription export complex 2"/>
    <property type="evidence" value="ECO:0007669"/>
    <property type="project" value="UniProtKB-UniRule"/>
</dbReference>
<dbReference type="GO" id="GO:0005635">
    <property type="term" value="C:nuclear envelope"/>
    <property type="evidence" value="ECO:0007669"/>
    <property type="project" value="UniProtKB-SubCell"/>
</dbReference>
<dbReference type="Proteomes" id="UP000774326">
    <property type="component" value="Unassembled WGS sequence"/>
</dbReference>
<dbReference type="Pfam" id="PF03399">
    <property type="entry name" value="SAC3_GANP"/>
    <property type="match status" value="1"/>
</dbReference>
<feature type="compositionally biased region" description="Polar residues" evidence="2">
    <location>
        <begin position="29"/>
        <end position="80"/>
    </location>
</feature>
<dbReference type="PANTHER" id="PTHR12436:SF3">
    <property type="entry name" value="GERMINAL-CENTER ASSOCIATED NUCLEAR PROTEIN"/>
    <property type="match status" value="1"/>
</dbReference>
<dbReference type="Pfam" id="PF12209">
    <property type="entry name" value="SAC3"/>
    <property type="match status" value="1"/>
</dbReference>
<keyword evidence="1" id="KW-0539">Nucleus</keyword>
<accession>A0A9P8Q4H7</accession>
<dbReference type="GO" id="GO:0042274">
    <property type="term" value="P:ribosomal small subunit biogenesis"/>
    <property type="evidence" value="ECO:0007669"/>
    <property type="project" value="UniProtKB-UniRule"/>
</dbReference>
<protein>
    <recommendedName>
        <fullName evidence="1">Nuclear mRNA export factor</fullName>
    </recommendedName>
</protein>
<evidence type="ECO:0000313" key="5">
    <source>
        <dbReference type="EMBL" id="KAH3682995.1"/>
    </source>
</evidence>
<dbReference type="InterPro" id="IPR024293">
    <property type="entry name" value="SAC3_helical"/>
</dbReference>
<dbReference type="GO" id="GO:0005737">
    <property type="term" value="C:cytoplasm"/>
    <property type="evidence" value="ECO:0007669"/>
    <property type="project" value="TreeGrafter"/>
</dbReference>
<feature type="region of interest" description="Disordered" evidence="2">
    <location>
        <begin position="635"/>
        <end position="688"/>
    </location>
</feature>
<comment type="subcellular location">
    <subcellularLocation>
        <location evidence="1">Nucleus envelope</location>
    </subcellularLocation>
</comment>
<feature type="domain" description="SAC3/GANP/THP3 conserved" evidence="3">
    <location>
        <begin position="224"/>
        <end position="520"/>
    </location>
</feature>
<feature type="compositionally biased region" description="Low complexity" evidence="2">
    <location>
        <begin position="15"/>
        <end position="28"/>
    </location>
</feature>
<evidence type="ECO:0000259" key="3">
    <source>
        <dbReference type="Pfam" id="PF03399"/>
    </source>
</evidence>
<reference evidence="5" key="2">
    <citation type="submission" date="2021-01" db="EMBL/GenBank/DDBJ databases">
        <authorList>
            <person name="Schikora-Tamarit M.A."/>
        </authorList>
    </citation>
    <scope>NUCLEOTIDE SEQUENCE</scope>
    <source>
        <strain evidence="5">CBS2887</strain>
    </source>
</reference>
<evidence type="ECO:0000256" key="1">
    <source>
        <dbReference type="PIRNR" id="PIRNR037320"/>
    </source>
</evidence>
<proteinExistence type="inferred from homology"/>
<feature type="compositionally biased region" description="Low complexity" evidence="2">
    <location>
        <begin position="638"/>
        <end position="663"/>
    </location>
</feature>
<organism evidence="5 6">
    <name type="scientific">Wickerhamomyces pijperi</name>
    <name type="common">Yeast</name>
    <name type="synonym">Pichia pijperi</name>
    <dbReference type="NCBI Taxonomy" id="599730"/>
    <lineage>
        <taxon>Eukaryota</taxon>
        <taxon>Fungi</taxon>
        <taxon>Dikarya</taxon>
        <taxon>Ascomycota</taxon>
        <taxon>Saccharomycotina</taxon>
        <taxon>Saccharomycetes</taxon>
        <taxon>Phaffomycetales</taxon>
        <taxon>Wickerhamomycetaceae</taxon>
        <taxon>Wickerhamomyces</taxon>
    </lineage>
</organism>
<comment type="similarity">
    <text evidence="1">Belongs to the SAC3 family.</text>
</comment>
<dbReference type="InterPro" id="IPR005062">
    <property type="entry name" value="SAC3/GANP/THP3_conserved"/>
</dbReference>
<evidence type="ECO:0000313" key="6">
    <source>
        <dbReference type="Proteomes" id="UP000774326"/>
    </source>
</evidence>
<feature type="region of interest" description="Disordered" evidence="2">
    <location>
        <begin position="14"/>
        <end position="99"/>
    </location>
</feature>
<name>A0A9P8Q4H7_WICPI</name>
<dbReference type="PANTHER" id="PTHR12436">
    <property type="entry name" value="80 KDA MCM3-ASSOCIATED PROTEIN"/>
    <property type="match status" value="1"/>
</dbReference>
<sequence length="1297" mass="147191">MHEQLGKGLVILLSHTPNHNNPMNTNNNEQSNRANRFSQRPNKTYFQGTQQSNHGIGSNPQPNKRNMFQRSNVKNFGGRSTDSKKLSSMKPTSSSSALSGNVTQFQEELQFDSLIGGFPINTSLFQQQQLNHDQPVRALPKFLVYQSPNLKAPPLERDEWDEANQNKMLEIEQNTAELALLYDDFCKLRDIERTTMESKGLVDKEDSRKTLEDAISFTGSCYDMCPVFERIRRSTENDVTRYEKDPITGRILQAKAIKAFSRPAAGQPPPLPSDVRPPQILVQTLDYIIENLLNELPEAQPFIWDRTRSIRQDFTYQNYIGPEAVECTEKIVRLHILTLHVMAKSDVEYSQQQELEQMNKAFKTLSEMYNEFRSRGISAPNEAEFKSYYLLSQLRDPELDREIQALPSELLAHPMVQLALNLRNLVQTNIVQRGYTDLENTLNGYKLFFQCLREHKIPPLFAFLLEIHLNEIRFYAFRALKKSLGRNAKPYPVEYIASLLAFNGEDDLREFTDYYGITVTGDGIDLLSLQQTSHLIPDQKPLKQGFVLKYEGSFGSYQELVNSGESNLDIDVGVIPEFKAKTSTGLSLNETGSGLLGSTTTATANNNIGGLFGQVASNGSGFGAQTSAFGKPSTTPLPSFSFGATPSAASSAATEQAPTAPTGSGFSFGSKPANPQTSTAEEEEKRQQEQALLLLKQQEEEKRKKAEADEQLRIETERKKKQQEEELQRQQQEASRLQEMKQKLLLEKQKRKSKIQEMVNELSVSVCQSMLQSIVAQQTQSVLQPIMAKRQMKEHLAETYSVGLLDAFIGELVYINTLEVVAERFRQQRLQRLIISRVKLTADSLVAKEELRKRKRDEFLQVSKNFGIPSSLIKRKKSNMKLNRGKESQISLQSFKLGELMGKLHAGVEHSLLVYNTNQLDPTIERLLKLKLPQQLQHLSITMIDKKVDDLRMLVDNQFVLINIEQFGTTDEFNLHYLIQGLKLNSNYKVEILIVIWDVKDQANESSIRTTVMKLFRDYLDELIIAFNIIKINSNLNIDSIEHELNSFTGEVQLTKKGQFNVSNKIDPIPSQSQVLRRSIMKASQLPRIIDHPNLLDSTKKLQTKLHNERIFNHYRTHLEASPAAKYKKLPTLRSTVYKDSPVGKPSSTSSVMASSSAFKQPASVQKHLRIEETTHQSSKKQQGKLEMFHTPRPKSSQLLQTPSFFNDSSATMSTFSNVTFDGQNPNHITPLIRKQEQNLENHQGDVRMTDVEPVGNNSSTAATVEPPLVDHEEYSRNLNELKELTKLVRKNHFDGR</sequence>
<dbReference type="InterPro" id="IPR045107">
    <property type="entry name" value="SAC3/GANP/THP3"/>
</dbReference>
<dbReference type="GO" id="GO:0006406">
    <property type="term" value="P:mRNA export from nucleus"/>
    <property type="evidence" value="ECO:0007669"/>
    <property type="project" value="UniProtKB-UniRule"/>
</dbReference>
<feature type="compositionally biased region" description="Low complexity" evidence="2">
    <location>
        <begin position="86"/>
        <end position="99"/>
    </location>
</feature>
<feature type="region of interest" description="Disordered" evidence="2">
    <location>
        <begin position="714"/>
        <end position="734"/>
    </location>
</feature>
<reference evidence="5" key="1">
    <citation type="journal article" date="2021" name="Open Biol.">
        <title>Shared evolutionary footprints suggest mitochondrial oxidative damage underlies multiple complex I losses in fungi.</title>
        <authorList>
            <person name="Schikora-Tamarit M.A."/>
            <person name="Marcet-Houben M."/>
            <person name="Nosek J."/>
            <person name="Gabaldon T."/>
        </authorList>
    </citation>
    <scope>NUCLEOTIDE SEQUENCE</scope>
    <source>
        <strain evidence="5">CBS2887</strain>
    </source>
</reference>
<dbReference type="Gene3D" id="6.10.250.2880">
    <property type="match status" value="1"/>
</dbReference>
<feature type="region of interest" description="Disordered" evidence="2">
    <location>
        <begin position="1138"/>
        <end position="1165"/>
    </location>
</feature>
<dbReference type="PIRSF" id="PIRSF037320">
    <property type="entry name" value="mRNA_export_factor_Sac3"/>
    <property type="match status" value="1"/>
</dbReference>
<dbReference type="InterPro" id="IPR017173">
    <property type="entry name" value="Sac3"/>
</dbReference>
<dbReference type="EMBL" id="JAEUBG010003287">
    <property type="protein sequence ID" value="KAH3682995.1"/>
    <property type="molecule type" value="Genomic_DNA"/>
</dbReference>
<evidence type="ECO:0000256" key="2">
    <source>
        <dbReference type="SAM" id="MobiDB-lite"/>
    </source>
</evidence>
<evidence type="ECO:0000259" key="4">
    <source>
        <dbReference type="Pfam" id="PF12209"/>
    </source>
</evidence>
<dbReference type="Gene3D" id="1.25.40.990">
    <property type="match status" value="1"/>
</dbReference>
<comment type="caution">
    <text evidence="5">The sequence shown here is derived from an EMBL/GenBank/DDBJ whole genome shotgun (WGS) entry which is preliminary data.</text>
</comment>
<feature type="compositionally biased region" description="Basic and acidic residues" evidence="2">
    <location>
        <begin position="714"/>
        <end position="728"/>
    </location>
</feature>